<dbReference type="PANTHER" id="PTHR12848">
    <property type="entry name" value="REGULATORY-ASSOCIATED PROTEIN OF MTOR"/>
    <property type="match status" value="1"/>
</dbReference>
<dbReference type="GO" id="GO:0010506">
    <property type="term" value="P:regulation of autophagy"/>
    <property type="evidence" value="ECO:0007669"/>
    <property type="project" value="TreeGrafter"/>
</dbReference>
<dbReference type="InterPro" id="IPR015943">
    <property type="entry name" value="WD40/YVTN_repeat-like_dom_sf"/>
</dbReference>
<feature type="compositionally biased region" description="Low complexity" evidence="5">
    <location>
        <begin position="16"/>
        <end position="33"/>
    </location>
</feature>
<dbReference type="InterPro" id="IPR036322">
    <property type="entry name" value="WD40_repeat_dom_sf"/>
</dbReference>
<feature type="region of interest" description="Disordered" evidence="5">
    <location>
        <begin position="1"/>
        <end position="38"/>
    </location>
</feature>
<dbReference type="PRINTS" id="PR01547">
    <property type="entry name" value="YEAST176DUF"/>
</dbReference>
<dbReference type="SMART" id="SM01302">
    <property type="entry name" value="Raptor_N"/>
    <property type="match status" value="1"/>
</dbReference>
<dbReference type="GO" id="GO:0030307">
    <property type="term" value="P:positive regulation of cell growth"/>
    <property type="evidence" value="ECO:0007669"/>
    <property type="project" value="TreeGrafter"/>
</dbReference>
<dbReference type="GO" id="GO:0031931">
    <property type="term" value="C:TORC1 complex"/>
    <property type="evidence" value="ECO:0007669"/>
    <property type="project" value="InterPro"/>
</dbReference>
<keyword evidence="3" id="KW-0677">Repeat</keyword>
<evidence type="ECO:0000259" key="6">
    <source>
        <dbReference type="SMART" id="SM01302"/>
    </source>
</evidence>
<feature type="compositionally biased region" description="Polar residues" evidence="5">
    <location>
        <begin position="965"/>
        <end position="982"/>
    </location>
</feature>
<evidence type="ECO:0000313" key="7">
    <source>
        <dbReference type="EMBL" id="KAH3688477.1"/>
    </source>
</evidence>
<dbReference type="Proteomes" id="UP000774326">
    <property type="component" value="Unassembled WGS sequence"/>
</dbReference>
<evidence type="ECO:0000256" key="2">
    <source>
        <dbReference type="ARBA" id="ARBA00022574"/>
    </source>
</evidence>
<accession>A0A9P8QDB7</accession>
<dbReference type="InterPro" id="IPR016024">
    <property type="entry name" value="ARM-type_fold"/>
</dbReference>
<dbReference type="GO" id="GO:0005737">
    <property type="term" value="C:cytoplasm"/>
    <property type="evidence" value="ECO:0007669"/>
    <property type="project" value="TreeGrafter"/>
</dbReference>
<dbReference type="SUPFAM" id="SSF50978">
    <property type="entry name" value="WD40 repeat-like"/>
    <property type="match status" value="1"/>
</dbReference>
<feature type="domain" description="Raptor N-terminal CASPase-like" evidence="6">
    <location>
        <begin position="106"/>
        <end position="260"/>
    </location>
</feature>
<dbReference type="GO" id="GO:0071230">
    <property type="term" value="P:cellular response to amino acid stimulus"/>
    <property type="evidence" value="ECO:0007669"/>
    <property type="project" value="TreeGrafter"/>
</dbReference>
<proteinExistence type="inferred from homology"/>
<comment type="similarity">
    <text evidence="1">Belongs to the WD repeat RAPTOR family.</text>
</comment>
<gene>
    <name evidence="7" type="ORF">WICPIJ_000540</name>
</gene>
<dbReference type="GO" id="GO:0030674">
    <property type="term" value="F:protein-macromolecule adaptor activity"/>
    <property type="evidence" value="ECO:0007669"/>
    <property type="project" value="TreeGrafter"/>
</dbReference>
<evidence type="ECO:0000256" key="4">
    <source>
        <dbReference type="PROSITE-ProRule" id="PRU00221"/>
    </source>
</evidence>
<keyword evidence="8" id="KW-1185">Reference proteome</keyword>
<dbReference type="SUPFAM" id="SSF48371">
    <property type="entry name" value="ARM repeat"/>
    <property type="match status" value="1"/>
</dbReference>
<dbReference type="PROSITE" id="PS50082">
    <property type="entry name" value="WD_REPEATS_2"/>
    <property type="match status" value="1"/>
</dbReference>
<feature type="region of interest" description="Disordered" evidence="5">
    <location>
        <begin position="952"/>
        <end position="982"/>
    </location>
</feature>
<feature type="compositionally biased region" description="Low complexity" evidence="5">
    <location>
        <begin position="473"/>
        <end position="490"/>
    </location>
</feature>
<sequence>MTSSPMSQPKTGADSNNNNNPLNNVNTNTNNKTPGYQPFREMNTEIRHGFAQEMNEEQMDFLASNFFLYFDDKRHHTNGNPPTLQELKQKSDYYQPIPDWKIMRDRQKTVSAAIVLCLNIGVDPPDVIKTHPCAKAEAWIDPLSFNDPKKGLEAIGKNLQTQYETLSLKTRYKQSLDPCVEDMKRFCNSLRRNARDERILFHYNGHGVPQPTQSGEIWVFNRGYTQYIPVSLYDLQTWLGAPCIYVYDCNSAGNIVSNFKKFTQKRIDDDNEGNHDTAAPSPTSAYIDCIQLAACKANELLPMDPEVPADLFTCCLTCPIDISILWFIMQSPIKKSYYAPLLELAKKDNNGNTNNMVISIPGKLTDRRTPLGELNWIFTAITDTIAWTSLPRPLFKRLFRQDLMVAALFRNFLLAKRIMPSYGCHPVSDPPLPDEIRFHSMWESWDLAIDQVLTQLLKNVTNSAPPAPPLSLPAPTSAPSVSTTTSTTEPAPNPVVSLEVNYQHSTFFEQNLTAFELWLKYSSNTKTPPEQLPIVLQVLLSQTHRVRALVLLSRFLDLGPWAVYLALSIGIFPYILKLLQSPSNDLKPVLIFIWARIMAVDYKNTQQELIKDKGFNYFLQMLDKNSNGSGLTAASAGNTDHKASCALILSLFTKGFKNAQKLCFTPALIDSLLAHIEHSDNPLLRQWCVLLMGNLWEGQYDAKWICSKEGYLARLLSCLNDPIPEVRTSIIFALTSFLPDDTASEEETKDQTNLTLAVLPFANDASPLVRKEFVVFVSKIFKRHIRNFIVLAYNEILLEINNEGQTAGNTNNSKDKQFIGYGSVYHILWKSILVLSTDGHAQIKLQAEKVLDFVLIKLRESPLQQQINEMEALMIQKTNSNVGSVIGGNDQMFNGPLNRLPKPIKLNGRSLTESENQQSSADLDQVSSRSSSGFSLLKRTVSLSFKSLVWGSTTASDDGEESERATSVTNGSSGSLRNGNHNTSKFFLSTPHGSAPVPKVPRFNVTEFSEEFAELPLHSTFFDYSVGYFQEPQMRKPEIDEPGSLEYTQRIWRRNRNEAIINETQPQKNLSLSGDWQQNICSLNNITQPKIIKFAQFENYLVSSDDRDILQVFDWKESRSLNRFSNGNKFGTKITDLKLLNEDDLPLLMTGASDGVVQLYKDFHSKDDMKLVSSWRVLTDLLLTPRSTGVLLEWQQSRGSLLATGDVKIIRIWDAPRELCVVDVPARSSSSITSLTSDQVAGNVFVSGFSDGSIRVYDRRLDPRDSMVKLWKTGSKHERPSPIQNIHMQRGGYRELVSGSKNSNINLWDIRLDEPVVTFRSNEAGSGSTLTACEIHEHAPIIATGSKQLKIYTTSGDELSSIKNQQYSASVTAGFNNTSYISSLCLHPHRMMVAANNTHDTHINIYNCSAEGSG</sequence>
<evidence type="ECO:0000256" key="1">
    <source>
        <dbReference type="ARBA" id="ARBA00009257"/>
    </source>
</evidence>
<dbReference type="GO" id="GO:0009267">
    <property type="term" value="P:cellular response to starvation"/>
    <property type="evidence" value="ECO:0007669"/>
    <property type="project" value="TreeGrafter"/>
</dbReference>
<reference evidence="7" key="2">
    <citation type="submission" date="2021-01" db="EMBL/GenBank/DDBJ databases">
        <authorList>
            <person name="Schikora-Tamarit M.A."/>
        </authorList>
    </citation>
    <scope>NUCLEOTIDE SEQUENCE</scope>
    <source>
        <strain evidence="7">CBS2887</strain>
    </source>
</reference>
<comment type="caution">
    <text evidence="7">The sequence shown here is derived from an EMBL/GenBank/DDBJ whole genome shotgun (WGS) entry which is preliminary data.</text>
</comment>
<dbReference type="PANTHER" id="PTHR12848:SF16">
    <property type="entry name" value="REGULATORY-ASSOCIATED PROTEIN OF MTOR"/>
    <property type="match status" value="1"/>
</dbReference>
<dbReference type="Gene3D" id="2.130.10.10">
    <property type="entry name" value="YVTN repeat-like/Quinoprotein amine dehydrogenase"/>
    <property type="match status" value="2"/>
</dbReference>
<organism evidence="7 8">
    <name type="scientific">Wickerhamomyces pijperi</name>
    <name type="common">Yeast</name>
    <name type="synonym">Pichia pijperi</name>
    <dbReference type="NCBI Taxonomy" id="599730"/>
    <lineage>
        <taxon>Eukaryota</taxon>
        <taxon>Fungi</taxon>
        <taxon>Dikarya</taxon>
        <taxon>Ascomycota</taxon>
        <taxon>Saccharomycotina</taxon>
        <taxon>Saccharomycetes</taxon>
        <taxon>Phaffomycetales</taxon>
        <taxon>Wickerhamomycetaceae</taxon>
        <taxon>Wickerhamomyces</taxon>
    </lineage>
</organism>
<dbReference type="GO" id="GO:0031929">
    <property type="term" value="P:TOR signaling"/>
    <property type="evidence" value="ECO:0007669"/>
    <property type="project" value="InterPro"/>
</dbReference>
<dbReference type="InterPro" id="IPR004083">
    <property type="entry name" value="Raptor"/>
</dbReference>
<evidence type="ECO:0000313" key="8">
    <source>
        <dbReference type="Proteomes" id="UP000774326"/>
    </source>
</evidence>
<protein>
    <recommendedName>
        <fullName evidence="6">Raptor N-terminal CASPase-like domain-containing protein</fullName>
    </recommendedName>
</protein>
<dbReference type="InterPro" id="IPR029347">
    <property type="entry name" value="Raptor_N"/>
</dbReference>
<keyword evidence="2 4" id="KW-0853">WD repeat</keyword>
<dbReference type="SMART" id="SM00320">
    <property type="entry name" value="WD40"/>
    <property type="match status" value="5"/>
</dbReference>
<dbReference type="InterPro" id="IPR011989">
    <property type="entry name" value="ARM-like"/>
</dbReference>
<evidence type="ECO:0000256" key="3">
    <source>
        <dbReference type="ARBA" id="ARBA00022737"/>
    </source>
</evidence>
<dbReference type="Pfam" id="PF14538">
    <property type="entry name" value="Raptor_N"/>
    <property type="match status" value="1"/>
</dbReference>
<dbReference type="Gene3D" id="1.25.10.10">
    <property type="entry name" value="Leucine-rich Repeat Variant"/>
    <property type="match status" value="1"/>
</dbReference>
<feature type="compositionally biased region" description="Polar residues" evidence="5">
    <location>
        <begin position="1"/>
        <end position="15"/>
    </location>
</feature>
<dbReference type="InterPro" id="IPR001680">
    <property type="entry name" value="WD40_rpt"/>
</dbReference>
<feature type="repeat" description="WD" evidence="4">
    <location>
        <begin position="1296"/>
        <end position="1318"/>
    </location>
</feature>
<feature type="region of interest" description="Disordered" evidence="5">
    <location>
        <begin position="467"/>
        <end position="493"/>
    </location>
</feature>
<evidence type="ECO:0000256" key="5">
    <source>
        <dbReference type="SAM" id="MobiDB-lite"/>
    </source>
</evidence>
<reference evidence="7" key="1">
    <citation type="journal article" date="2021" name="Open Biol.">
        <title>Shared evolutionary footprints suggest mitochondrial oxidative damage underlies multiple complex I losses in fungi.</title>
        <authorList>
            <person name="Schikora-Tamarit M.A."/>
            <person name="Marcet-Houben M."/>
            <person name="Nosek J."/>
            <person name="Gabaldon T."/>
        </authorList>
    </citation>
    <scope>NUCLEOTIDE SEQUENCE</scope>
    <source>
        <strain evidence="7">CBS2887</strain>
    </source>
</reference>
<dbReference type="OrthoDB" id="10262360at2759"/>
<dbReference type="EMBL" id="JAEUBG010000340">
    <property type="protein sequence ID" value="KAH3688477.1"/>
    <property type="molecule type" value="Genomic_DNA"/>
</dbReference>
<name>A0A9P8QDB7_WICPI</name>